<dbReference type="Gene3D" id="3.10.450.50">
    <property type="match status" value="1"/>
</dbReference>
<comment type="caution">
    <text evidence="2">The sequence shown here is derived from an EMBL/GenBank/DDBJ whole genome shotgun (WGS) entry which is preliminary data.</text>
</comment>
<dbReference type="InterPro" id="IPR037401">
    <property type="entry name" value="SnoaL-like"/>
</dbReference>
<dbReference type="Proteomes" id="UP000806285">
    <property type="component" value="Unassembled WGS sequence"/>
</dbReference>
<evidence type="ECO:0000259" key="1">
    <source>
        <dbReference type="Pfam" id="PF12680"/>
    </source>
</evidence>
<dbReference type="Pfam" id="PF12680">
    <property type="entry name" value="SnoaL_2"/>
    <property type="match status" value="1"/>
</dbReference>
<proteinExistence type="predicted"/>
<evidence type="ECO:0000313" key="3">
    <source>
        <dbReference type="Proteomes" id="UP000806285"/>
    </source>
</evidence>
<protein>
    <submittedName>
        <fullName evidence="2">Nuclear transport factor 2 family protein</fullName>
    </submittedName>
</protein>
<accession>A0ABR9S615</accession>
<keyword evidence="3" id="KW-1185">Reference proteome</keyword>
<feature type="domain" description="SnoaL-like" evidence="1">
    <location>
        <begin position="13"/>
        <end position="113"/>
    </location>
</feature>
<gene>
    <name evidence="2" type="ORF">IM787_15385</name>
</gene>
<dbReference type="InterPro" id="IPR032710">
    <property type="entry name" value="NTF2-like_dom_sf"/>
</dbReference>
<evidence type="ECO:0000313" key="2">
    <source>
        <dbReference type="EMBL" id="MBE7368945.1"/>
    </source>
</evidence>
<name>A0ABR9S615_9BURK</name>
<dbReference type="SUPFAM" id="SSF54427">
    <property type="entry name" value="NTF2-like"/>
    <property type="match status" value="1"/>
</dbReference>
<organism evidence="2 3">
    <name type="scientific">Ramlibacter pallidus</name>
    <dbReference type="NCBI Taxonomy" id="2780087"/>
    <lineage>
        <taxon>Bacteria</taxon>
        <taxon>Pseudomonadati</taxon>
        <taxon>Pseudomonadota</taxon>
        <taxon>Betaproteobacteria</taxon>
        <taxon>Burkholderiales</taxon>
        <taxon>Comamonadaceae</taxon>
        <taxon>Ramlibacter</taxon>
    </lineage>
</organism>
<dbReference type="RefSeq" id="WP_193677559.1">
    <property type="nucleotide sequence ID" value="NZ_JADDIV010000004.1"/>
</dbReference>
<dbReference type="EMBL" id="JADDIV010000004">
    <property type="protein sequence ID" value="MBE7368945.1"/>
    <property type="molecule type" value="Genomic_DNA"/>
</dbReference>
<reference evidence="2 3" key="1">
    <citation type="submission" date="2020-10" db="EMBL/GenBank/DDBJ databases">
        <title>Ramlibacter sp. HM2 16S ribosomal RNA gene Genome sequencing and assembly.</title>
        <authorList>
            <person name="Kang M."/>
        </authorList>
    </citation>
    <scope>NUCLEOTIDE SEQUENCE [LARGE SCALE GENOMIC DNA]</scope>
    <source>
        <strain evidence="2 3">HM2</strain>
    </source>
</reference>
<sequence>MHPPLRDTRAIIDRFNEAFQRHATELLTDLVAEDCVLENTVSAPDGDRYTGRDACLGLWQSIASDPQSRFEVEEVRVLGDHGLIFWRYWPGASPAASVRGLNVMRIAHGRIVEGRGYVKQAAGGARR</sequence>